<evidence type="ECO:0000256" key="1">
    <source>
        <dbReference type="SAM" id="MobiDB-lite"/>
    </source>
</evidence>
<evidence type="ECO:0000313" key="3">
    <source>
        <dbReference type="EMBL" id="KUI64046.1"/>
    </source>
</evidence>
<organism evidence="3 4">
    <name type="scientific">Cytospora mali</name>
    <name type="common">Apple Valsa canker fungus</name>
    <name type="synonym">Valsa mali</name>
    <dbReference type="NCBI Taxonomy" id="578113"/>
    <lineage>
        <taxon>Eukaryota</taxon>
        <taxon>Fungi</taxon>
        <taxon>Dikarya</taxon>
        <taxon>Ascomycota</taxon>
        <taxon>Pezizomycotina</taxon>
        <taxon>Sordariomycetes</taxon>
        <taxon>Sordariomycetidae</taxon>
        <taxon>Diaporthales</taxon>
        <taxon>Cytosporaceae</taxon>
        <taxon>Cytospora</taxon>
    </lineage>
</organism>
<dbReference type="AlphaFoldDB" id="A0A194VIS1"/>
<accession>A0A194VIS1</accession>
<protein>
    <recommendedName>
        <fullName evidence="2">HNH nuclease domain-containing protein</fullName>
    </recommendedName>
</protein>
<feature type="region of interest" description="Disordered" evidence="1">
    <location>
        <begin position="484"/>
        <end position="529"/>
    </location>
</feature>
<gene>
    <name evidence="3" type="ORF">VM1G_10808</name>
</gene>
<evidence type="ECO:0000313" key="4">
    <source>
        <dbReference type="Proteomes" id="UP000078559"/>
    </source>
</evidence>
<feature type="compositionally biased region" description="Low complexity" evidence="1">
    <location>
        <begin position="163"/>
        <end position="180"/>
    </location>
</feature>
<dbReference type="EMBL" id="KN796118">
    <property type="protein sequence ID" value="KUI64046.1"/>
    <property type="molecule type" value="Genomic_DNA"/>
</dbReference>
<proteinExistence type="predicted"/>
<feature type="compositionally biased region" description="Polar residues" evidence="1">
    <location>
        <begin position="379"/>
        <end position="414"/>
    </location>
</feature>
<feature type="region of interest" description="Disordered" evidence="1">
    <location>
        <begin position="350"/>
        <end position="450"/>
    </location>
</feature>
<keyword evidence="4" id="KW-1185">Reference proteome</keyword>
<feature type="compositionally biased region" description="Basic and acidic residues" evidence="1">
    <location>
        <begin position="498"/>
        <end position="520"/>
    </location>
</feature>
<dbReference type="InterPro" id="IPR003615">
    <property type="entry name" value="HNH_nuc"/>
</dbReference>
<evidence type="ECO:0000259" key="2">
    <source>
        <dbReference type="Pfam" id="PF13391"/>
    </source>
</evidence>
<dbReference type="Proteomes" id="UP000078559">
    <property type="component" value="Unassembled WGS sequence"/>
</dbReference>
<feature type="domain" description="HNH nuclease" evidence="2">
    <location>
        <begin position="214"/>
        <end position="295"/>
    </location>
</feature>
<reference evidence="3" key="1">
    <citation type="submission" date="2014-12" db="EMBL/GenBank/DDBJ databases">
        <title>Genome Sequence of Valsa Canker Pathogens Uncovers a Specific Adaption of Colonization on Woody Bark.</title>
        <authorList>
            <person name="Yin Z."/>
            <person name="Liu H."/>
            <person name="Gao X."/>
            <person name="Li Z."/>
            <person name="Song N."/>
            <person name="Ke X."/>
            <person name="Dai Q."/>
            <person name="Wu Y."/>
            <person name="Sun Y."/>
            <person name="Xu J.-R."/>
            <person name="Kang Z.K."/>
            <person name="Wang L."/>
            <person name="Huang L."/>
        </authorList>
    </citation>
    <scope>NUCLEOTIDE SEQUENCE [LARGE SCALE GENOMIC DNA]</scope>
    <source>
        <strain evidence="3">03-8</strain>
    </source>
</reference>
<sequence length="529" mass="59181">MAVLTIEERSYSRNIYFWAINAYGDSAVIAGVYQRDNLLSVLDVVHELEVCFTFGNHGDNTTRQPAFLYRGPERYRLIILDRENDAPFPTPPSEEAVHYEYVFHHSCCTQDLHSLNDSCIVQANSPMRRVDPRYMEIGESSQDPRLSVAPLRKIQAVKRRSESISTASPTASSSPAKSISAEEPIPNAILVQPEKARAAIENFRPNVIVHSSVCALSGKGKFWAPNKTVGPGVEAAHIVLQIHWHTYPLSQSNYVANKDNSQQLQDAWLSTWGAGNGIPLQSNLHKCFDARIVSIHPETHRIRAFVNYDILTDYHGNKAIVPDKVDKKALRYHWDMCCLENTPEPSTGFPVASVFDNVPNLPPPFPNRDTPQGHHHSQGPLQTASDTEATSNTQATSDTQAFHTHASRPTQSSTHDAHPPSPPPSEPAPEGHEIIKESGGSNKGESISTLPGERRTIWRFVDEIIKDPDTAQRMMDDGWRLEPINNDEVYGRGRSREKRPCVRSEEAAEDDRRKRQRYEPSPDVGRTGL</sequence>
<dbReference type="Pfam" id="PF13391">
    <property type="entry name" value="HNH_2"/>
    <property type="match status" value="1"/>
</dbReference>
<dbReference type="OrthoDB" id="2142759at2759"/>
<feature type="compositionally biased region" description="Polar residues" evidence="1">
    <location>
        <begin position="439"/>
        <end position="449"/>
    </location>
</feature>
<name>A0A194VIS1_CYTMA</name>
<feature type="region of interest" description="Disordered" evidence="1">
    <location>
        <begin position="159"/>
        <end position="180"/>
    </location>
</feature>